<name>A0ABR4AUZ6_9LECA</name>
<comment type="caution">
    <text evidence="1">The sequence shown here is derived from an EMBL/GenBank/DDBJ whole genome shotgun (WGS) entry which is preliminary data.</text>
</comment>
<sequence length="168" mass="18757">MMRPSKPGYLVFYFYFYTVALASNLPIVHPSRPYTQFLPQNFTSPVKNALPHDPTVINIPRGTITFRNYGDPIPFLHTYETITQASNDAKAHLGPEAPMRISKGRLTYQVGSVQLDLISTEGFITWAMWGHALADISLFVIQYEAVALSFDVAEELTGVFAEGSLKLV</sequence>
<keyword evidence="2" id="KW-1185">Reference proteome</keyword>
<organism evidence="1 2">
    <name type="scientific">Stereocaulon virgatum</name>
    <dbReference type="NCBI Taxonomy" id="373712"/>
    <lineage>
        <taxon>Eukaryota</taxon>
        <taxon>Fungi</taxon>
        <taxon>Dikarya</taxon>
        <taxon>Ascomycota</taxon>
        <taxon>Pezizomycotina</taxon>
        <taxon>Lecanoromycetes</taxon>
        <taxon>OSLEUM clade</taxon>
        <taxon>Lecanoromycetidae</taxon>
        <taxon>Lecanorales</taxon>
        <taxon>Lecanorineae</taxon>
        <taxon>Stereocaulaceae</taxon>
        <taxon>Stereocaulon</taxon>
    </lineage>
</organism>
<accession>A0ABR4AUZ6</accession>
<dbReference type="EMBL" id="JBEFKJ010000001">
    <property type="protein sequence ID" value="KAL2048636.1"/>
    <property type="molecule type" value="Genomic_DNA"/>
</dbReference>
<protein>
    <submittedName>
        <fullName evidence="1">Uncharacterized protein</fullName>
    </submittedName>
</protein>
<evidence type="ECO:0000313" key="2">
    <source>
        <dbReference type="Proteomes" id="UP001590950"/>
    </source>
</evidence>
<dbReference type="Proteomes" id="UP001590950">
    <property type="component" value="Unassembled WGS sequence"/>
</dbReference>
<proteinExistence type="predicted"/>
<gene>
    <name evidence="1" type="ORF">N7G274_000548</name>
</gene>
<evidence type="ECO:0000313" key="1">
    <source>
        <dbReference type="EMBL" id="KAL2048636.1"/>
    </source>
</evidence>
<reference evidence="1 2" key="1">
    <citation type="submission" date="2024-09" db="EMBL/GenBank/DDBJ databases">
        <title>Rethinking Asexuality: The Enigmatic Case of Functional Sexual Genes in Lepraria (Stereocaulaceae).</title>
        <authorList>
            <person name="Doellman M."/>
            <person name="Sun Y."/>
            <person name="Barcenas-Pena A."/>
            <person name="Lumbsch H.T."/>
            <person name="Grewe F."/>
        </authorList>
    </citation>
    <scope>NUCLEOTIDE SEQUENCE [LARGE SCALE GENOMIC DNA]</scope>
    <source>
        <strain evidence="1 2">Mercado 3170</strain>
    </source>
</reference>